<keyword evidence="2" id="KW-1185">Reference proteome</keyword>
<proteinExistence type="predicted"/>
<evidence type="ECO:0000313" key="1">
    <source>
        <dbReference type="EMBL" id="ASW44095.1"/>
    </source>
</evidence>
<gene>
    <name evidence="1" type="ORF">BEN51_11575</name>
</gene>
<protein>
    <submittedName>
        <fullName evidence="1">Uncharacterized protein</fullName>
    </submittedName>
</protein>
<dbReference type="InterPro" id="IPR038690">
    <property type="entry name" value="NusG_2_sf"/>
</dbReference>
<dbReference type="Gene3D" id="2.60.320.10">
    <property type="entry name" value="N-utilization substance G protein NusG, insert domain"/>
    <property type="match status" value="1"/>
</dbReference>
<dbReference type="CDD" id="cd09911">
    <property type="entry name" value="Lin0431_like"/>
    <property type="match status" value="1"/>
</dbReference>
<reference evidence="1 2" key="1">
    <citation type="submission" date="2016-08" db="EMBL/GenBank/DDBJ databases">
        <title>Complete Genome Sequence Of The Indigo Reducing Clostridium isatidis DSM15098.</title>
        <authorList>
            <person name="Little G.T."/>
            <person name="Minton N.P."/>
        </authorList>
    </citation>
    <scope>NUCLEOTIDE SEQUENCE [LARGE SCALE GENOMIC DNA]</scope>
    <source>
        <strain evidence="1 2">DSM 15098</strain>
    </source>
</reference>
<sequence length="126" mass="13908">MFKKLDFVIIGVLMLLSFLPEIILGASVGKGLKNTYAEITIAGELYKTIPLSEHKGEEIINIETEHGYNTVLIKDNTIGIIDADCPDKVCMNPPYIEKAGESLVCLPHKVMIEIKGISDDDIILSY</sequence>
<name>A0A343JEY7_9CLOT</name>
<accession>A0A343JEY7</accession>
<dbReference type="Proteomes" id="UP000264883">
    <property type="component" value="Chromosome"/>
</dbReference>
<dbReference type="EMBL" id="CP016786">
    <property type="protein sequence ID" value="ASW44095.1"/>
    <property type="molecule type" value="Genomic_DNA"/>
</dbReference>
<organism evidence="1 2">
    <name type="scientific">Clostridium isatidis</name>
    <dbReference type="NCBI Taxonomy" id="182773"/>
    <lineage>
        <taxon>Bacteria</taxon>
        <taxon>Bacillati</taxon>
        <taxon>Bacillota</taxon>
        <taxon>Clostridia</taxon>
        <taxon>Eubacteriales</taxon>
        <taxon>Clostridiaceae</taxon>
        <taxon>Clostridium</taxon>
    </lineage>
</organism>
<evidence type="ECO:0000313" key="2">
    <source>
        <dbReference type="Proteomes" id="UP000264883"/>
    </source>
</evidence>
<dbReference type="AlphaFoldDB" id="A0A343JEY7"/>
<dbReference type="KEGG" id="cia:BEN51_11575"/>
<dbReference type="RefSeq" id="WP_119866220.1">
    <property type="nucleotide sequence ID" value="NZ_CP016786.1"/>
</dbReference>
<dbReference type="Pfam" id="PF07009">
    <property type="entry name" value="NusG_II"/>
    <property type="match status" value="1"/>
</dbReference>
<dbReference type="OrthoDB" id="47603at2"/>